<dbReference type="Pfam" id="PF18199">
    <property type="entry name" value="Dynein_C"/>
    <property type="match status" value="2"/>
</dbReference>
<dbReference type="AlphaFoldDB" id="A0A5N5SL75"/>
<dbReference type="FunFam" id="3.10.490.20:FF:000009">
    <property type="entry name" value="Dynein heavy chain 4"/>
    <property type="match status" value="1"/>
</dbReference>
<dbReference type="EMBL" id="SEYY01024174">
    <property type="protein sequence ID" value="KAB7494339.1"/>
    <property type="molecule type" value="Genomic_DNA"/>
</dbReference>
<feature type="domain" description="Dynein heavy chain coiled coil stalk" evidence="15">
    <location>
        <begin position="129"/>
        <end position="221"/>
    </location>
</feature>
<reference evidence="19 20" key="1">
    <citation type="journal article" date="2019" name="PLoS Biol.">
        <title>Sex chromosomes control vertical transmission of feminizing Wolbachia symbionts in an isopod.</title>
        <authorList>
            <person name="Becking T."/>
            <person name="Chebbi M.A."/>
            <person name="Giraud I."/>
            <person name="Moumen B."/>
            <person name="Laverre T."/>
            <person name="Caubet Y."/>
            <person name="Peccoud J."/>
            <person name="Gilbert C."/>
            <person name="Cordaux R."/>
        </authorList>
    </citation>
    <scope>NUCLEOTIDE SEQUENCE [LARGE SCALE GENOMIC DNA]</scope>
    <source>
        <strain evidence="19">ANa2</strain>
        <tissue evidence="19">Whole body excluding digestive tract and cuticle</tissue>
    </source>
</reference>
<feature type="domain" description="Dynein heavy chain coiled coil stalk" evidence="15">
    <location>
        <begin position="239"/>
        <end position="336"/>
    </location>
</feature>
<dbReference type="InterPro" id="IPR042219">
    <property type="entry name" value="AAA_lid_11_sf"/>
</dbReference>
<evidence type="ECO:0000256" key="6">
    <source>
        <dbReference type="ARBA" id="ARBA00022741"/>
    </source>
</evidence>
<keyword evidence="8" id="KW-0243">Dynein</keyword>
<dbReference type="Pfam" id="PF12781">
    <property type="entry name" value="AAA_9"/>
    <property type="match status" value="1"/>
</dbReference>
<protein>
    <submittedName>
        <fullName evidence="19">Dynein beta chain, ciliary</fullName>
    </submittedName>
</protein>
<evidence type="ECO:0000313" key="20">
    <source>
        <dbReference type="Proteomes" id="UP000326759"/>
    </source>
</evidence>
<evidence type="ECO:0000259" key="16">
    <source>
        <dbReference type="Pfam" id="PF12781"/>
    </source>
</evidence>
<keyword evidence="7" id="KW-0067">ATP-binding</keyword>
<feature type="domain" description="Dynein heavy chain C-terminal" evidence="18">
    <location>
        <begin position="1010"/>
        <end position="1167"/>
    </location>
</feature>
<dbReference type="OrthoDB" id="6373430at2759"/>
<dbReference type="InterPro" id="IPR041658">
    <property type="entry name" value="AAA_lid_11"/>
</dbReference>
<dbReference type="Gene3D" id="1.20.1270.280">
    <property type="match status" value="1"/>
</dbReference>
<name>A0A5N5SL75_9CRUS</name>
<dbReference type="Gene3D" id="1.10.8.720">
    <property type="entry name" value="Region D6 of dynein motor"/>
    <property type="match status" value="1"/>
</dbReference>
<evidence type="ECO:0000259" key="17">
    <source>
        <dbReference type="Pfam" id="PF18198"/>
    </source>
</evidence>
<evidence type="ECO:0000256" key="3">
    <source>
        <dbReference type="ARBA" id="ARBA00022490"/>
    </source>
</evidence>
<evidence type="ECO:0000256" key="4">
    <source>
        <dbReference type="ARBA" id="ARBA00022701"/>
    </source>
</evidence>
<feature type="domain" description="Dynein heavy chain ATP-binding dynein motor region" evidence="16">
    <location>
        <begin position="356"/>
        <end position="573"/>
    </location>
</feature>
<dbReference type="GO" id="GO:0045505">
    <property type="term" value="F:dynein intermediate chain binding"/>
    <property type="evidence" value="ECO:0007669"/>
    <property type="project" value="InterPro"/>
</dbReference>
<dbReference type="InterPro" id="IPR035706">
    <property type="entry name" value="AAA_9"/>
</dbReference>
<proteinExistence type="inferred from homology"/>
<dbReference type="FunFam" id="1.20.1270.280:FF:000003">
    <property type="entry name" value="Dynein axonemal heavy chain 17"/>
    <property type="match status" value="1"/>
</dbReference>
<keyword evidence="12" id="KW-0206">Cytoskeleton</keyword>
<dbReference type="Gene3D" id="1.20.920.20">
    <property type="match status" value="2"/>
</dbReference>
<evidence type="ECO:0000256" key="11">
    <source>
        <dbReference type="ARBA" id="ARBA00023175"/>
    </source>
</evidence>
<evidence type="ECO:0000313" key="19">
    <source>
        <dbReference type="EMBL" id="KAB7494339.1"/>
    </source>
</evidence>
<evidence type="ECO:0000256" key="12">
    <source>
        <dbReference type="ARBA" id="ARBA00023212"/>
    </source>
</evidence>
<evidence type="ECO:0000256" key="8">
    <source>
        <dbReference type="ARBA" id="ARBA00023017"/>
    </source>
</evidence>
<dbReference type="FunFam" id="1.10.8.1220:FF:000001">
    <property type="entry name" value="Dynein axonemal heavy chain 5"/>
    <property type="match status" value="1"/>
</dbReference>
<dbReference type="Gene3D" id="1.10.287.2610">
    <property type="match status" value="1"/>
</dbReference>
<dbReference type="Gene3D" id="1.10.8.1220">
    <property type="match status" value="1"/>
</dbReference>
<sequence>MAHVHSSVNDMSRHYLTNDRRFNYTTPKTFLGLISLYSKLLSTKHKELQGKIERLQNGLEKLRTTSSQVDALKAKLAVQEVELQKKNDEADKLIKIVEAETEKVSIENEMANEEKRKVAIIEAEVSKRQLKSFGSPPSGVSNVTAAVMVLLSQNGKIPKDRSWKTAKVMMAKVDQFLDQLTNYNKEDIHPDVIKALQPYLEDPDFNPDFIRSKSVAAAGVLDTGTIRLLYTFHLVLRDSLEAQLAELQAQYEKATAEKVKCQMEADATTVTIQLANRLVGGLSSEKVRWAEAVAELRNCEKTLPGDILIAAAFISYVGCFTKHYRKELMDKMWLPSLSKYSVHPIKLLTDDATIARWNNEGLPSDKMSTENAIILTNSDRWPLLIDPQLQGIKWIKAKYGEMLRAVRLDQKNCLEVIESAILKGETVLIESIPENLDPVLDPLIGKNLIKKGQALKLGDREIEYNQDFQLILQTKLANPHYKPELQAQCTLINFTVTRDGLEDQLLAEVVKAERPDLEELKFKLTKQQNDFKIELKQLEDDLLSRLSSAAGNFLGDTALVENLEHTKATAQEIQEKVSEARVTSQKIDEARELYRPAASRASLLYFILNDLHKINPIYQFSLKAFRVVFHKAIERAEVKDDVDGRVKALINTITYSVFQYTTRGLFEKDKLIFSAQMTFQILSAKGEIGGLELDYLLRFPTTPNVVSPLGFISNNSWGSIRSLSQVDEFRNLDREIEGNPKRWRVFCESEAPEKEKLPGDWKNKTDVQQLCIMRAVRPDRMTHAIHWLPRLEKKLDQNALSAHTDYRVFMSAEPANKPENHILPQGILESAIKITNEPPRGMQANLHKALSNFNQDTLEMCSRENEFKSLLFSLCYFHACVAERRKFGAQGWNRPYPFNTGDLTISVNVLLNYLEANSQVPWEDLRYLFGEIMYGGHITDDWDRRLCRTYLEEFLHPNQLDGELMLAPGFCSPPNQDYVGYHNYIDTMLPPESPHLYGLHPNAEIGFLTMTSEQLFKTVFELQPRDMGGSGGVVITREDKVKQTLDEIVDKLPEPFNMTDIMSKVEERTPYVVVAFQECERMNVLTKTIRTSLKELDLGFKGELKMTPAMEELVNSLFLDQVPESWVKLAYASTNGLNRLLPSTVWLAGFFNPQSFLTAIMQSTARNSPPREGAYIHGLYLEGASWDIENSILVDSKLKDLYPQMPVFHIKAITQDKCESRNIYECPMYKTRQRGPTYVWTLGLKTKEKPSKWVLGGVALLLQV</sequence>
<evidence type="ECO:0000256" key="1">
    <source>
        <dbReference type="ARBA" id="ARBA00004430"/>
    </source>
</evidence>
<dbReference type="GO" id="GO:0051959">
    <property type="term" value="F:dynein light intermediate chain binding"/>
    <property type="evidence" value="ECO:0007669"/>
    <property type="project" value="InterPro"/>
</dbReference>
<keyword evidence="4" id="KW-0493">Microtubule</keyword>
<dbReference type="Gene3D" id="3.10.490.20">
    <property type="match status" value="1"/>
</dbReference>
<comment type="subcellular location">
    <subcellularLocation>
        <location evidence="1">Cytoplasm</location>
        <location evidence="1">Cytoskeleton</location>
        <location evidence="1">Cilium axoneme</location>
    </subcellularLocation>
</comment>
<dbReference type="Gene3D" id="3.40.50.300">
    <property type="entry name" value="P-loop containing nucleotide triphosphate hydrolases"/>
    <property type="match status" value="2"/>
</dbReference>
<dbReference type="FunFam" id="3.40.50.300:FF:000049">
    <property type="entry name" value="Dynein, axonemal, heavy chain 5"/>
    <property type="match status" value="1"/>
</dbReference>
<dbReference type="GO" id="GO:0005874">
    <property type="term" value="C:microtubule"/>
    <property type="evidence" value="ECO:0007669"/>
    <property type="project" value="UniProtKB-KW"/>
</dbReference>
<evidence type="ECO:0000259" key="15">
    <source>
        <dbReference type="Pfam" id="PF12777"/>
    </source>
</evidence>
<feature type="coiled-coil region" evidence="14">
    <location>
        <begin position="521"/>
        <end position="583"/>
    </location>
</feature>
<dbReference type="PANTHER" id="PTHR45703">
    <property type="entry name" value="DYNEIN HEAVY CHAIN"/>
    <property type="match status" value="1"/>
</dbReference>
<dbReference type="GO" id="GO:0005524">
    <property type="term" value="F:ATP binding"/>
    <property type="evidence" value="ECO:0007669"/>
    <property type="project" value="UniProtKB-KW"/>
</dbReference>
<dbReference type="Pfam" id="PF18198">
    <property type="entry name" value="AAA_lid_11"/>
    <property type="match status" value="1"/>
</dbReference>
<comment type="caution">
    <text evidence="19">The sequence shown here is derived from an EMBL/GenBank/DDBJ whole genome shotgun (WGS) entry which is preliminary data.</text>
</comment>
<evidence type="ECO:0000256" key="9">
    <source>
        <dbReference type="ARBA" id="ARBA00023054"/>
    </source>
</evidence>
<evidence type="ECO:0000256" key="2">
    <source>
        <dbReference type="ARBA" id="ARBA00008887"/>
    </source>
</evidence>
<dbReference type="InterPro" id="IPR027417">
    <property type="entry name" value="P-loop_NTPase"/>
</dbReference>
<gene>
    <name evidence="19" type="primary">DYHC_1</name>
    <name evidence="19" type="ORF">Anas_04777</name>
</gene>
<evidence type="ECO:0000256" key="5">
    <source>
        <dbReference type="ARBA" id="ARBA00022737"/>
    </source>
</evidence>
<dbReference type="GO" id="GO:0031514">
    <property type="term" value="C:motile cilium"/>
    <property type="evidence" value="ECO:0007669"/>
    <property type="project" value="UniProtKB-ARBA"/>
</dbReference>
<dbReference type="Proteomes" id="UP000326759">
    <property type="component" value="Unassembled WGS sequence"/>
</dbReference>
<dbReference type="Pfam" id="PF12777">
    <property type="entry name" value="MT"/>
    <property type="match status" value="2"/>
</dbReference>
<dbReference type="InterPro" id="IPR043160">
    <property type="entry name" value="Dynein_C_barrel"/>
</dbReference>
<keyword evidence="9 14" id="KW-0175">Coiled coil</keyword>
<evidence type="ECO:0000256" key="10">
    <source>
        <dbReference type="ARBA" id="ARBA00023069"/>
    </source>
</evidence>
<feature type="domain" description="Dynein heavy chain AAA lid" evidence="17">
    <location>
        <begin position="867"/>
        <end position="1003"/>
    </location>
</feature>
<feature type="coiled-coil region" evidence="14">
    <location>
        <begin position="237"/>
        <end position="264"/>
    </location>
</feature>
<dbReference type="InterPro" id="IPR041228">
    <property type="entry name" value="Dynein_C"/>
</dbReference>
<keyword evidence="5" id="KW-0677">Repeat</keyword>
<keyword evidence="11" id="KW-0505">Motor protein</keyword>
<dbReference type="InterPro" id="IPR026983">
    <property type="entry name" value="DHC"/>
</dbReference>
<evidence type="ECO:0000259" key="18">
    <source>
        <dbReference type="Pfam" id="PF18199"/>
    </source>
</evidence>
<dbReference type="GO" id="GO:0005930">
    <property type="term" value="C:axoneme"/>
    <property type="evidence" value="ECO:0007669"/>
    <property type="project" value="UniProtKB-SubCell"/>
</dbReference>
<dbReference type="Gene3D" id="6.10.140.1060">
    <property type="match status" value="1"/>
</dbReference>
<keyword evidence="20" id="KW-1185">Reference proteome</keyword>
<keyword evidence="10" id="KW-0969">Cilium</keyword>
<organism evidence="19 20">
    <name type="scientific">Armadillidium nasatum</name>
    <dbReference type="NCBI Taxonomy" id="96803"/>
    <lineage>
        <taxon>Eukaryota</taxon>
        <taxon>Metazoa</taxon>
        <taxon>Ecdysozoa</taxon>
        <taxon>Arthropoda</taxon>
        <taxon>Crustacea</taxon>
        <taxon>Multicrustacea</taxon>
        <taxon>Malacostraca</taxon>
        <taxon>Eumalacostraca</taxon>
        <taxon>Peracarida</taxon>
        <taxon>Isopoda</taxon>
        <taxon>Oniscidea</taxon>
        <taxon>Crinocheta</taxon>
        <taxon>Armadillidiidae</taxon>
        <taxon>Armadillidium</taxon>
    </lineage>
</organism>
<accession>A0A5N5SL75</accession>
<comment type="similarity">
    <text evidence="2">Belongs to the dynein heavy chain family.</text>
</comment>
<dbReference type="GO" id="GO:0007018">
    <property type="term" value="P:microtubule-based movement"/>
    <property type="evidence" value="ECO:0007669"/>
    <property type="project" value="InterPro"/>
</dbReference>
<feature type="domain" description="Dynein heavy chain C-terminal" evidence="18">
    <location>
        <begin position="1168"/>
        <end position="1262"/>
    </location>
</feature>
<dbReference type="PANTHER" id="PTHR45703:SF8">
    <property type="entry name" value="DYNEINS HEAVY CHAIN"/>
    <property type="match status" value="1"/>
</dbReference>
<feature type="coiled-coil region" evidence="14">
    <location>
        <begin position="45"/>
        <end position="116"/>
    </location>
</feature>
<keyword evidence="13" id="KW-0966">Cell projection</keyword>
<dbReference type="GO" id="GO:0030286">
    <property type="term" value="C:dynein complex"/>
    <property type="evidence" value="ECO:0007669"/>
    <property type="project" value="UniProtKB-KW"/>
</dbReference>
<dbReference type="FunFam" id="1.10.8.720:FF:000002">
    <property type="entry name" value="Dynein heavy chain 9, axonemal"/>
    <property type="match status" value="1"/>
</dbReference>
<dbReference type="InterPro" id="IPR024743">
    <property type="entry name" value="Dynein_HC_stalk"/>
</dbReference>
<keyword evidence="3" id="KW-0963">Cytoplasm</keyword>
<evidence type="ECO:0000256" key="14">
    <source>
        <dbReference type="SAM" id="Coils"/>
    </source>
</evidence>
<keyword evidence="6" id="KW-0547">Nucleotide-binding</keyword>
<evidence type="ECO:0000256" key="7">
    <source>
        <dbReference type="ARBA" id="ARBA00022840"/>
    </source>
</evidence>
<evidence type="ECO:0000256" key="13">
    <source>
        <dbReference type="ARBA" id="ARBA00023273"/>
    </source>
</evidence>